<dbReference type="AlphaFoldDB" id="A0A382F246"/>
<reference evidence="1" key="1">
    <citation type="submission" date="2018-05" db="EMBL/GenBank/DDBJ databases">
        <authorList>
            <person name="Lanie J.A."/>
            <person name="Ng W.-L."/>
            <person name="Kazmierczak K.M."/>
            <person name="Andrzejewski T.M."/>
            <person name="Davidsen T.M."/>
            <person name="Wayne K.J."/>
            <person name="Tettelin H."/>
            <person name="Glass J.I."/>
            <person name="Rusch D."/>
            <person name="Podicherti R."/>
            <person name="Tsui H.-C.T."/>
            <person name="Winkler M.E."/>
        </authorList>
    </citation>
    <scope>NUCLEOTIDE SEQUENCE</scope>
</reference>
<name>A0A382F246_9ZZZZ</name>
<proteinExistence type="predicted"/>
<sequence length="165" mass="19353">VFTENGSLNSLPVFNSVINGLLKQGHEVVQNSMDVDVPVIWSLLWHGRMAPNKTIWETFHSQNKKVLVIEVGNIKRNHTWKVGIDGINRKADFGPKNNGPDRANKFNLKYLPWREKGEHIILCVQHDKSEQWKNMPPLNQYIHETIWEIRKYTKRKIIIRTHPRC</sequence>
<feature type="non-terminal residue" evidence="1">
    <location>
        <position position="1"/>
    </location>
</feature>
<evidence type="ECO:0000313" key="1">
    <source>
        <dbReference type="EMBL" id="SVB56745.1"/>
    </source>
</evidence>
<dbReference type="EMBL" id="UINC01047453">
    <property type="protein sequence ID" value="SVB56745.1"/>
    <property type="molecule type" value="Genomic_DNA"/>
</dbReference>
<accession>A0A382F246</accession>
<feature type="non-terminal residue" evidence="1">
    <location>
        <position position="165"/>
    </location>
</feature>
<protein>
    <submittedName>
        <fullName evidence="1">Uncharacterized protein</fullName>
    </submittedName>
</protein>
<organism evidence="1">
    <name type="scientific">marine metagenome</name>
    <dbReference type="NCBI Taxonomy" id="408172"/>
    <lineage>
        <taxon>unclassified sequences</taxon>
        <taxon>metagenomes</taxon>
        <taxon>ecological metagenomes</taxon>
    </lineage>
</organism>
<gene>
    <name evidence="1" type="ORF">METZ01_LOCUS209599</name>
</gene>